<keyword evidence="2" id="KW-0812">Transmembrane</keyword>
<dbReference type="AlphaFoldDB" id="A0A7X4W3J8"/>
<protein>
    <submittedName>
        <fullName evidence="3">Uncharacterized protein</fullName>
    </submittedName>
</protein>
<evidence type="ECO:0000313" key="4">
    <source>
        <dbReference type="Proteomes" id="UP000448235"/>
    </source>
</evidence>
<keyword evidence="2" id="KW-1133">Transmembrane helix</keyword>
<name>A0A7X4W3J8_9GAMM</name>
<dbReference type="EMBL" id="WUTS01000001">
    <property type="protein sequence ID" value="NAW14048.1"/>
    <property type="molecule type" value="Genomic_DNA"/>
</dbReference>
<dbReference type="Proteomes" id="UP000448235">
    <property type="component" value="Unassembled WGS sequence"/>
</dbReference>
<gene>
    <name evidence="3" type="ORF">GRB80_14515</name>
</gene>
<feature type="transmembrane region" description="Helical" evidence="2">
    <location>
        <begin position="12"/>
        <end position="32"/>
    </location>
</feature>
<feature type="transmembrane region" description="Helical" evidence="2">
    <location>
        <begin position="38"/>
        <end position="59"/>
    </location>
</feature>
<keyword evidence="2" id="KW-0472">Membrane</keyword>
<reference evidence="3 4" key="1">
    <citation type="submission" date="2019-12" db="EMBL/GenBank/DDBJ databases">
        <title>Draft genome sequencing of Halomonas icarensis D1-1.</title>
        <authorList>
            <person name="Pandiyan K."/>
            <person name="Kushwaha P."/>
            <person name="Gowdham M."/>
            <person name="Chakdar H."/>
            <person name="Singh A."/>
            <person name="Kumar M."/>
            <person name="Saxena A.K."/>
        </authorList>
    </citation>
    <scope>NUCLEOTIDE SEQUENCE [LARGE SCALE GENOMIC DNA]</scope>
    <source>
        <strain evidence="3 4">D1-1</strain>
    </source>
</reference>
<sequence length="83" mass="9152">MAKPAFDTLRALAIASQALGFILIITLETVMGDAARPWQGWTLAAMVVAALWIALVRLYRRNRARKAHSRRQAAGGETDEDDD</sequence>
<accession>A0A7X4W3J8</accession>
<keyword evidence="4" id="KW-1185">Reference proteome</keyword>
<evidence type="ECO:0000256" key="1">
    <source>
        <dbReference type="SAM" id="MobiDB-lite"/>
    </source>
</evidence>
<evidence type="ECO:0000313" key="3">
    <source>
        <dbReference type="EMBL" id="NAW14048.1"/>
    </source>
</evidence>
<evidence type="ECO:0000256" key="2">
    <source>
        <dbReference type="SAM" id="Phobius"/>
    </source>
</evidence>
<dbReference type="RefSeq" id="WP_132044169.1">
    <property type="nucleotide sequence ID" value="NZ_JARWMY010000034.1"/>
</dbReference>
<comment type="caution">
    <text evidence="3">The sequence shown here is derived from an EMBL/GenBank/DDBJ whole genome shotgun (WGS) entry which is preliminary data.</text>
</comment>
<proteinExistence type="predicted"/>
<feature type="region of interest" description="Disordered" evidence="1">
    <location>
        <begin position="63"/>
        <end position="83"/>
    </location>
</feature>
<organism evidence="3 4">
    <name type="scientific">Halomonas icarae</name>
    <dbReference type="NCBI Taxonomy" id="2691040"/>
    <lineage>
        <taxon>Bacteria</taxon>
        <taxon>Pseudomonadati</taxon>
        <taxon>Pseudomonadota</taxon>
        <taxon>Gammaproteobacteria</taxon>
        <taxon>Oceanospirillales</taxon>
        <taxon>Halomonadaceae</taxon>
        <taxon>Halomonas</taxon>
    </lineage>
</organism>